<accession>A0A0E0KM02</accession>
<proteinExistence type="predicted"/>
<sequence>MPARRWPGTASDYGGSFSGGWCCVACSSTWRTLAVFARSASILVVLPAAMASIPVATEEDYRFIKWCACQRRPKDAIVVATPQLPGGSSPTLQLKAIE</sequence>
<protein>
    <submittedName>
        <fullName evidence="1">Uncharacterized protein</fullName>
    </submittedName>
</protein>
<organism evidence="1">
    <name type="scientific">Oryza punctata</name>
    <name type="common">Red rice</name>
    <dbReference type="NCBI Taxonomy" id="4537"/>
    <lineage>
        <taxon>Eukaryota</taxon>
        <taxon>Viridiplantae</taxon>
        <taxon>Streptophyta</taxon>
        <taxon>Embryophyta</taxon>
        <taxon>Tracheophyta</taxon>
        <taxon>Spermatophyta</taxon>
        <taxon>Magnoliopsida</taxon>
        <taxon>Liliopsida</taxon>
        <taxon>Poales</taxon>
        <taxon>Poaceae</taxon>
        <taxon>BOP clade</taxon>
        <taxon>Oryzoideae</taxon>
        <taxon>Oryzeae</taxon>
        <taxon>Oryzinae</taxon>
        <taxon>Oryza</taxon>
    </lineage>
</organism>
<evidence type="ECO:0000313" key="1">
    <source>
        <dbReference type="EnsemblPlants" id="OPUNC04G00140.1"/>
    </source>
</evidence>
<reference evidence="1" key="2">
    <citation type="submission" date="2018-05" db="EMBL/GenBank/DDBJ databases">
        <title>OpunRS2 (Oryza punctata Reference Sequence Version 2).</title>
        <authorList>
            <person name="Zhang J."/>
            <person name="Kudrna D."/>
            <person name="Lee S."/>
            <person name="Talag J."/>
            <person name="Welchert J."/>
            <person name="Wing R.A."/>
        </authorList>
    </citation>
    <scope>NUCLEOTIDE SEQUENCE [LARGE SCALE GENOMIC DNA]</scope>
</reference>
<dbReference type="Proteomes" id="UP000026962">
    <property type="component" value="Chromosome 4"/>
</dbReference>
<reference evidence="1" key="1">
    <citation type="submission" date="2015-04" db="UniProtKB">
        <authorList>
            <consortium name="EnsemblPlants"/>
        </authorList>
    </citation>
    <scope>IDENTIFICATION</scope>
</reference>
<dbReference type="HOGENOM" id="CLU_2337255_0_0_1"/>
<keyword evidence="2" id="KW-1185">Reference proteome</keyword>
<dbReference type="AlphaFoldDB" id="A0A0E0KM02"/>
<dbReference type="EnsemblPlants" id="OPUNC04G00140.1">
    <property type="protein sequence ID" value="OPUNC04G00140.1"/>
    <property type="gene ID" value="OPUNC04G00140"/>
</dbReference>
<evidence type="ECO:0000313" key="2">
    <source>
        <dbReference type="Proteomes" id="UP000026962"/>
    </source>
</evidence>
<name>A0A0E0KM02_ORYPU</name>
<dbReference type="Gramene" id="OPUNC04G00140.1">
    <property type="protein sequence ID" value="OPUNC04G00140.1"/>
    <property type="gene ID" value="OPUNC04G00140"/>
</dbReference>